<dbReference type="InterPro" id="IPR003779">
    <property type="entry name" value="CMD-like"/>
</dbReference>
<organism evidence="3 4">
    <name type="scientific">Prauserella halophila</name>
    <dbReference type="NCBI Taxonomy" id="185641"/>
    <lineage>
        <taxon>Bacteria</taxon>
        <taxon>Bacillati</taxon>
        <taxon>Actinomycetota</taxon>
        <taxon>Actinomycetes</taxon>
        <taxon>Pseudonocardiales</taxon>
        <taxon>Pseudonocardiaceae</taxon>
        <taxon>Prauserella</taxon>
    </lineage>
</organism>
<dbReference type="SUPFAM" id="SSF69118">
    <property type="entry name" value="AhpD-like"/>
    <property type="match status" value="1"/>
</dbReference>
<evidence type="ECO:0000313" key="3">
    <source>
        <dbReference type="EMBL" id="GAA1230218.1"/>
    </source>
</evidence>
<feature type="domain" description="Carboxymuconolactone decarboxylase-like" evidence="2">
    <location>
        <begin position="19"/>
        <end position="68"/>
    </location>
</feature>
<evidence type="ECO:0000256" key="1">
    <source>
        <dbReference type="SAM" id="MobiDB-lite"/>
    </source>
</evidence>
<dbReference type="Gene3D" id="1.20.1290.10">
    <property type="entry name" value="AhpD-like"/>
    <property type="match status" value="1"/>
</dbReference>
<feature type="compositionally biased region" description="Basic residues" evidence="1">
    <location>
        <begin position="77"/>
        <end position="96"/>
    </location>
</feature>
<dbReference type="Pfam" id="PF02627">
    <property type="entry name" value="CMD"/>
    <property type="match status" value="1"/>
</dbReference>
<keyword evidence="4" id="KW-1185">Reference proteome</keyword>
<dbReference type="RefSeq" id="WP_253866604.1">
    <property type="nucleotide sequence ID" value="NZ_BAAALN010000004.1"/>
</dbReference>
<gene>
    <name evidence="3" type="ORF">GCM10009676_11200</name>
</gene>
<accession>A0ABN1W1P8</accession>
<dbReference type="InterPro" id="IPR004675">
    <property type="entry name" value="AhpD_core"/>
</dbReference>
<feature type="compositionally biased region" description="Basic residues" evidence="1">
    <location>
        <begin position="134"/>
        <end position="143"/>
    </location>
</feature>
<proteinExistence type="predicted"/>
<sequence length="166" mass="18717">MHSHHEEAAFLADIKEAAPDVVSAFFGFDKAVFDKNPGNLDLAIREMIAVGVAVTTQCAYCIEDHAKRGQGRSTQSRGRRSGHGRRRPARRRRRHSRLEGDEGRRRRRVARAARHARRSPATDEPNTRPSAAGRCRHQPRSARRCGSGTRNFGNEYAPQNSHPRNF</sequence>
<dbReference type="InterPro" id="IPR029032">
    <property type="entry name" value="AhpD-like"/>
</dbReference>
<evidence type="ECO:0000259" key="2">
    <source>
        <dbReference type="Pfam" id="PF02627"/>
    </source>
</evidence>
<dbReference type="NCBIfam" id="TIGR00778">
    <property type="entry name" value="ahpD_dom"/>
    <property type="match status" value="1"/>
</dbReference>
<dbReference type="Proteomes" id="UP001500653">
    <property type="component" value="Unassembled WGS sequence"/>
</dbReference>
<feature type="region of interest" description="Disordered" evidence="1">
    <location>
        <begin position="66"/>
        <end position="166"/>
    </location>
</feature>
<protein>
    <recommendedName>
        <fullName evidence="2">Carboxymuconolactone decarboxylase-like domain-containing protein</fullName>
    </recommendedName>
</protein>
<evidence type="ECO:0000313" key="4">
    <source>
        <dbReference type="Proteomes" id="UP001500653"/>
    </source>
</evidence>
<feature type="compositionally biased region" description="Basic residues" evidence="1">
    <location>
        <begin position="105"/>
        <end position="118"/>
    </location>
</feature>
<reference evidence="3 4" key="1">
    <citation type="journal article" date="2019" name="Int. J. Syst. Evol. Microbiol.">
        <title>The Global Catalogue of Microorganisms (GCM) 10K type strain sequencing project: providing services to taxonomists for standard genome sequencing and annotation.</title>
        <authorList>
            <consortium name="The Broad Institute Genomics Platform"/>
            <consortium name="The Broad Institute Genome Sequencing Center for Infectious Disease"/>
            <person name="Wu L."/>
            <person name="Ma J."/>
        </authorList>
    </citation>
    <scope>NUCLEOTIDE SEQUENCE [LARGE SCALE GENOMIC DNA]</scope>
    <source>
        <strain evidence="3 4">JCM 13023</strain>
    </source>
</reference>
<feature type="compositionally biased region" description="Polar residues" evidence="1">
    <location>
        <begin position="148"/>
        <end position="166"/>
    </location>
</feature>
<name>A0ABN1W1P8_9PSEU</name>
<comment type="caution">
    <text evidence="3">The sequence shown here is derived from an EMBL/GenBank/DDBJ whole genome shotgun (WGS) entry which is preliminary data.</text>
</comment>
<dbReference type="EMBL" id="BAAALN010000004">
    <property type="protein sequence ID" value="GAA1230218.1"/>
    <property type="molecule type" value="Genomic_DNA"/>
</dbReference>